<evidence type="ECO:0000313" key="3">
    <source>
        <dbReference type="Proteomes" id="UP001365542"/>
    </source>
</evidence>
<keyword evidence="3" id="KW-1185">Reference proteome</keyword>
<sequence>MEAVGAAASVVQIVTVAIQTSKLAYETISSLVNAPESVSSLQNQLKGLLQTLNGISELALQCQDLYPRSGQVETALARLKTQVKVCVEDLEIIQYQLNKLVEKITDGRTRKIVKRFKVVLREEDLKRWNSILSARLNELEGSLTVLNG</sequence>
<comment type="caution">
    <text evidence="2">The sequence shown here is derived from an EMBL/GenBank/DDBJ whole genome shotgun (WGS) entry which is preliminary data.</text>
</comment>
<reference evidence="2 3" key="1">
    <citation type="submission" date="2019-10" db="EMBL/GenBank/DDBJ databases">
        <authorList>
            <person name="Palmer J.M."/>
        </authorList>
    </citation>
    <scope>NUCLEOTIDE SEQUENCE [LARGE SCALE GENOMIC DNA]</scope>
    <source>
        <strain evidence="2 3">TWF694</strain>
    </source>
</reference>
<proteinExistence type="predicted"/>
<feature type="domain" description="Azaphilone pigments biosynthesis cluster protein L N-terminal" evidence="1">
    <location>
        <begin position="1"/>
        <end position="109"/>
    </location>
</feature>
<organism evidence="2 3">
    <name type="scientific">Orbilia ellipsospora</name>
    <dbReference type="NCBI Taxonomy" id="2528407"/>
    <lineage>
        <taxon>Eukaryota</taxon>
        <taxon>Fungi</taxon>
        <taxon>Dikarya</taxon>
        <taxon>Ascomycota</taxon>
        <taxon>Pezizomycotina</taxon>
        <taxon>Orbiliomycetes</taxon>
        <taxon>Orbiliales</taxon>
        <taxon>Orbiliaceae</taxon>
        <taxon>Orbilia</taxon>
    </lineage>
</organism>
<dbReference type="EMBL" id="JAVHJO010000006">
    <property type="protein sequence ID" value="KAK6539344.1"/>
    <property type="molecule type" value="Genomic_DNA"/>
</dbReference>
<name>A0AAV9XC29_9PEZI</name>
<dbReference type="Proteomes" id="UP001365542">
    <property type="component" value="Unassembled WGS sequence"/>
</dbReference>
<evidence type="ECO:0000313" key="2">
    <source>
        <dbReference type="EMBL" id="KAK6539344.1"/>
    </source>
</evidence>
<evidence type="ECO:0000259" key="1">
    <source>
        <dbReference type="Pfam" id="PF17111"/>
    </source>
</evidence>
<gene>
    <name evidence="2" type="ORF">TWF694_009575</name>
</gene>
<accession>A0AAV9XC29</accession>
<dbReference type="InterPro" id="IPR031348">
    <property type="entry name" value="PigL_N"/>
</dbReference>
<protein>
    <recommendedName>
        <fullName evidence="1">Azaphilone pigments biosynthesis cluster protein L N-terminal domain-containing protein</fullName>
    </recommendedName>
</protein>
<dbReference type="AlphaFoldDB" id="A0AAV9XC29"/>
<dbReference type="Pfam" id="PF17111">
    <property type="entry name" value="PigL_N"/>
    <property type="match status" value="1"/>
</dbReference>